<dbReference type="Proteomes" id="UP000727407">
    <property type="component" value="Unassembled WGS sequence"/>
</dbReference>
<keyword evidence="2" id="KW-1185">Reference proteome</keyword>
<dbReference type="EMBL" id="QNUK01000164">
    <property type="protein sequence ID" value="KAF5899533.1"/>
    <property type="molecule type" value="Genomic_DNA"/>
</dbReference>
<dbReference type="AlphaFoldDB" id="A0A8J4U4E4"/>
<protein>
    <submittedName>
        <fullName evidence="1">Uncharacterized protein</fullName>
    </submittedName>
</protein>
<feature type="non-terminal residue" evidence="1">
    <location>
        <position position="74"/>
    </location>
</feature>
<name>A0A8J4U4E4_CLAMG</name>
<feature type="non-terminal residue" evidence="1">
    <location>
        <position position="1"/>
    </location>
</feature>
<gene>
    <name evidence="1" type="ORF">DAT39_010768</name>
</gene>
<evidence type="ECO:0000313" key="2">
    <source>
        <dbReference type="Proteomes" id="UP000727407"/>
    </source>
</evidence>
<sequence length="74" mass="8216">AGDGSAVLQASSRHDRPQQLLPAHFKESTALTEWRVLQLNLTLALETRWGCRSQGRLSVTTFISETKFTTLSNS</sequence>
<organism evidence="1 2">
    <name type="scientific">Clarias magur</name>
    <name type="common">Asian catfish</name>
    <name type="synonym">Macropteronotus magur</name>
    <dbReference type="NCBI Taxonomy" id="1594786"/>
    <lineage>
        <taxon>Eukaryota</taxon>
        <taxon>Metazoa</taxon>
        <taxon>Chordata</taxon>
        <taxon>Craniata</taxon>
        <taxon>Vertebrata</taxon>
        <taxon>Euteleostomi</taxon>
        <taxon>Actinopterygii</taxon>
        <taxon>Neopterygii</taxon>
        <taxon>Teleostei</taxon>
        <taxon>Ostariophysi</taxon>
        <taxon>Siluriformes</taxon>
        <taxon>Clariidae</taxon>
        <taxon>Clarias</taxon>
    </lineage>
</organism>
<evidence type="ECO:0000313" key="1">
    <source>
        <dbReference type="EMBL" id="KAF5899533.1"/>
    </source>
</evidence>
<comment type="caution">
    <text evidence="1">The sequence shown here is derived from an EMBL/GenBank/DDBJ whole genome shotgun (WGS) entry which is preliminary data.</text>
</comment>
<accession>A0A8J4U4E4</accession>
<reference evidence="1" key="1">
    <citation type="submission" date="2020-07" db="EMBL/GenBank/DDBJ databases">
        <title>Clarias magur genome sequencing, assembly and annotation.</title>
        <authorList>
            <person name="Kushwaha B."/>
            <person name="Kumar R."/>
            <person name="Das P."/>
            <person name="Joshi C.G."/>
            <person name="Kumar D."/>
            <person name="Nagpure N.S."/>
            <person name="Pandey M."/>
            <person name="Agarwal S."/>
            <person name="Srivastava S."/>
            <person name="Singh M."/>
            <person name="Sahoo L."/>
            <person name="Jayasankar P."/>
            <person name="Meher P.K."/>
            <person name="Koringa P.G."/>
            <person name="Iquebal M.A."/>
            <person name="Das S.P."/>
            <person name="Bit A."/>
            <person name="Patnaik S."/>
            <person name="Patel N."/>
            <person name="Shah T.M."/>
            <person name="Hinsu A."/>
            <person name="Jena J.K."/>
        </authorList>
    </citation>
    <scope>NUCLEOTIDE SEQUENCE</scope>
    <source>
        <strain evidence="1">CIFAMagur01</strain>
        <tissue evidence="1">Testis</tissue>
    </source>
</reference>
<proteinExistence type="predicted"/>